<dbReference type="RefSeq" id="XP_043175760.1">
    <property type="nucleotide sequence ID" value="XM_043323341.1"/>
</dbReference>
<reference evidence="2" key="1">
    <citation type="submission" date="2020-05" db="EMBL/GenBank/DDBJ databases">
        <title>Evolutionary and genomic comparisons of hybrid uninucleate and nonhybrid Rhizoctonia fungi.</title>
        <authorList>
            <person name="Li C."/>
            <person name="Chen X."/>
        </authorList>
    </citation>
    <scope>NUCLEOTIDE SEQUENCE</scope>
    <source>
        <strain evidence="2">AG-1 IA</strain>
    </source>
</reference>
<dbReference type="GeneID" id="67025804"/>
<gene>
    <name evidence="2" type="ORF">RhiXN_03524</name>
</gene>
<organism evidence="2 3">
    <name type="scientific">Rhizoctonia solani</name>
    <dbReference type="NCBI Taxonomy" id="456999"/>
    <lineage>
        <taxon>Eukaryota</taxon>
        <taxon>Fungi</taxon>
        <taxon>Dikarya</taxon>
        <taxon>Basidiomycota</taxon>
        <taxon>Agaricomycotina</taxon>
        <taxon>Agaricomycetes</taxon>
        <taxon>Cantharellales</taxon>
        <taxon>Ceratobasidiaceae</taxon>
        <taxon>Rhizoctonia</taxon>
    </lineage>
</organism>
<proteinExistence type="predicted"/>
<feature type="region of interest" description="Disordered" evidence="1">
    <location>
        <begin position="1"/>
        <end position="20"/>
    </location>
</feature>
<accession>A0A8H8SSY6</accession>
<dbReference type="KEGG" id="rsx:RhiXN_03524"/>
<evidence type="ECO:0000313" key="3">
    <source>
        <dbReference type="Proteomes" id="UP000650533"/>
    </source>
</evidence>
<feature type="compositionally biased region" description="Polar residues" evidence="1">
    <location>
        <begin position="133"/>
        <end position="151"/>
    </location>
</feature>
<dbReference type="AlphaFoldDB" id="A0A8H8SSY6"/>
<dbReference type="Proteomes" id="UP000650533">
    <property type="component" value="Chromosome 1"/>
</dbReference>
<protein>
    <submittedName>
        <fullName evidence="2">Retrovirus-related Pol polyprotein from transposon</fullName>
    </submittedName>
</protein>
<evidence type="ECO:0000313" key="2">
    <source>
        <dbReference type="EMBL" id="QRW15523.1"/>
    </source>
</evidence>
<dbReference type="EMBL" id="CP059658">
    <property type="protein sequence ID" value="QRW15523.1"/>
    <property type="molecule type" value="Genomic_DNA"/>
</dbReference>
<name>A0A8H8SSY6_9AGAM</name>
<evidence type="ECO:0000256" key="1">
    <source>
        <dbReference type="SAM" id="MobiDB-lite"/>
    </source>
</evidence>
<feature type="region of interest" description="Disordered" evidence="1">
    <location>
        <begin position="127"/>
        <end position="151"/>
    </location>
</feature>
<sequence>MTIPASKQRDDVTGGDTWDKQDFEETTVQVERVIAYWSRILKEAERTTPNRAQSISPQGSTCGNFRYTWKELNLLLSQITPLSPGKTYNNVNRRLMTWGLVFSAYPGMQIVHRAGRVHDNADPISRLREPHINQPSSRSIDSTQAQYGKTH</sequence>
<feature type="compositionally biased region" description="Basic and acidic residues" evidence="1">
    <location>
        <begin position="7"/>
        <end position="20"/>
    </location>
</feature>